<dbReference type="SUPFAM" id="SSF54197">
    <property type="entry name" value="HIT-like"/>
    <property type="match status" value="1"/>
</dbReference>
<dbReference type="PROSITE" id="PS00892">
    <property type="entry name" value="HIT_1"/>
    <property type="match status" value="1"/>
</dbReference>
<dbReference type="CDD" id="cd01276">
    <property type="entry name" value="PKCI_related"/>
    <property type="match status" value="1"/>
</dbReference>
<dbReference type="InterPro" id="IPR011146">
    <property type="entry name" value="HIT-like"/>
</dbReference>
<dbReference type="GO" id="GO:0016787">
    <property type="term" value="F:hydrolase activity"/>
    <property type="evidence" value="ECO:0007669"/>
    <property type="project" value="UniProtKB-KW"/>
</dbReference>
<proteinExistence type="predicted"/>
<dbReference type="Pfam" id="PF01230">
    <property type="entry name" value="HIT"/>
    <property type="match status" value="1"/>
</dbReference>
<dbReference type="PANTHER" id="PTHR23089">
    <property type="entry name" value="HISTIDINE TRIAD HIT PROTEIN"/>
    <property type="match status" value="1"/>
</dbReference>
<feature type="domain" description="HIT" evidence="4">
    <location>
        <begin position="6"/>
        <end position="114"/>
    </location>
</feature>
<dbReference type="OrthoDB" id="9784774at2"/>
<dbReference type="PRINTS" id="PR00332">
    <property type="entry name" value="HISTRIAD"/>
</dbReference>
<reference evidence="5 6" key="1">
    <citation type="submission" date="2019-02" db="EMBL/GenBank/DDBJ databases">
        <title>Deep-cultivation of Planctomycetes and their phenomic and genomic characterization uncovers novel biology.</title>
        <authorList>
            <person name="Wiegand S."/>
            <person name="Jogler M."/>
            <person name="Boedeker C."/>
            <person name="Pinto D."/>
            <person name="Vollmers J."/>
            <person name="Rivas-Marin E."/>
            <person name="Kohn T."/>
            <person name="Peeters S.H."/>
            <person name="Heuer A."/>
            <person name="Rast P."/>
            <person name="Oberbeckmann S."/>
            <person name="Bunk B."/>
            <person name="Jeske O."/>
            <person name="Meyerdierks A."/>
            <person name="Storesund J.E."/>
            <person name="Kallscheuer N."/>
            <person name="Luecker S."/>
            <person name="Lage O.M."/>
            <person name="Pohl T."/>
            <person name="Merkel B.J."/>
            <person name="Hornburger P."/>
            <person name="Mueller R.-W."/>
            <person name="Bruemmer F."/>
            <person name="Labrenz M."/>
            <person name="Spormann A.M."/>
            <person name="Op Den Camp H."/>
            <person name="Overmann J."/>
            <person name="Amann R."/>
            <person name="Jetten M.S.M."/>
            <person name="Mascher T."/>
            <person name="Medema M.H."/>
            <person name="Devos D.P."/>
            <person name="Kaster A.-K."/>
            <person name="Ovreas L."/>
            <person name="Rohde M."/>
            <person name="Galperin M.Y."/>
            <person name="Jogler C."/>
        </authorList>
    </citation>
    <scope>NUCLEOTIDE SEQUENCE [LARGE SCALE GENOMIC DNA]</scope>
    <source>
        <strain evidence="5 6">Pla108</strain>
    </source>
</reference>
<protein>
    <submittedName>
        <fullName evidence="5">HIT-like protein</fullName>
        <ecNumber evidence="5">3.-.-.-</ecNumber>
    </submittedName>
</protein>
<evidence type="ECO:0000256" key="2">
    <source>
        <dbReference type="PIRSR" id="PIRSR601310-3"/>
    </source>
</evidence>
<evidence type="ECO:0000313" key="6">
    <source>
        <dbReference type="Proteomes" id="UP000317421"/>
    </source>
</evidence>
<keyword evidence="6" id="KW-1185">Reference proteome</keyword>
<dbReference type="EMBL" id="SJPR01000007">
    <property type="protein sequence ID" value="TWT94089.1"/>
    <property type="molecule type" value="Genomic_DNA"/>
</dbReference>
<dbReference type="AlphaFoldDB" id="A0A5C6A3N3"/>
<organism evidence="5 6">
    <name type="scientific">Botrimarina colliarenosi</name>
    <dbReference type="NCBI Taxonomy" id="2528001"/>
    <lineage>
        <taxon>Bacteria</taxon>
        <taxon>Pseudomonadati</taxon>
        <taxon>Planctomycetota</taxon>
        <taxon>Planctomycetia</taxon>
        <taxon>Pirellulales</taxon>
        <taxon>Lacipirellulaceae</taxon>
        <taxon>Botrimarina</taxon>
    </lineage>
</organism>
<accession>A0A5C6A3N3</accession>
<dbReference type="RefSeq" id="WP_146446490.1">
    <property type="nucleotide sequence ID" value="NZ_SJPR01000007.1"/>
</dbReference>
<dbReference type="Gene3D" id="3.30.428.10">
    <property type="entry name" value="HIT-like"/>
    <property type="match status" value="1"/>
</dbReference>
<name>A0A5C6A3N3_9BACT</name>
<dbReference type="EC" id="3.-.-.-" evidence="5"/>
<dbReference type="Proteomes" id="UP000317421">
    <property type="component" value="Unassembled WGS sequence"/>
</dbReference>
<feature type="short sequence motif" description="Histidine triad motif" evidence="2 3">
    <location>
        <begin position="98"/>
        <end position="102"/>
    </location>
</feature>
<dbReference type="FunFam" id="3.30.428.10:FF:000005">
    <property type="entry name" value="Histidine triad nucleotide-binding protein 1"/>
    <property type="match status" value="1"/>
</dbReference>
<sequence>MPRETLFTKIAAREIPAEILFEDDRCLAFRDVSPQAPTHFLVVPKDPVESIDALTAADAELAGHLMLVCQQVAAAEGLTKGYRVVVNNGADGGQSIDHLHFHVLGGRALVWPPG</sequence>
<feature type="active site" description="Tele-AMP-histidine intermediate" evidence="1">
    <location>
        <position position="100"/>
    </location>
</feature>
<gene>
    <name evidence="5" type="ORF">Pla108_38010</name>
</gene>
<dbReference type="PROSITE" id="PS51084">
    <property type="entry name" value="HIT_2"/>
    <property type="match status" value="1"/>
</dbReference>
<dbReference type="InterPro" id="IPR036265">
    <property type="entry name" value="HIT-like_sf"/>
</dbReference>
<evidence type="ECO:0000256" key="3">
    <source>
        <dbReference type="PROSITE-ProRule" id="PRU00464"/>
    </source>
</evidence>
<dbReference type="InterPro" id="IPR001310">
    <property type="entry name" value="Histidine_triad_HIT"/>
</dbReference>
<evidence type="ECO:0000313" key="5">
    <source>
        <dbReference type="EMBL" id="TWT94089.1"/>
    </source>
</evidence>
<dbReference type="InterPro" id="IPR019808">
    <property type="entry name" value="Histidine_triad_CS"/>
</dbReference>
<keyword evidence="5" id="KW-0378">Hydrolase</keyword>
<evidence type="ECO:0000259" key="4">
    <source>
        <dbReference type="PROSITE" id="PS51084"/>
    </source>
</evidence>
<evidence type="ECO:0000256" key="1">
    <source>
        <dbReference type="PIRSR" id="PIRSR601310-1"/>
    </source>
</evidence>
<comment type="caution">
    <text evidence="5">The sequence shown here is derived from an EMBL/GenBank/DDBJ whole genome shotgun (WGS) entry which is preliminary data.</text>
</comment>